<dbReference type="Proteomes" id="UP001207582">
    <property type="component" value="Unassembled WGS sequence"/>
</dbReference>
<dbReference type="EMBL" id="JAPDOG010000011">
    <property type="protein sequence ID" value="MCW3782591.1"/>
    <property type="molecule type" value="Genomic_DNA"/>
</dbReference>
<dbReference type="RefSeq" id="WP_264772325.1">
    <property type="nucleotide sequence ID" value="NZ_JAPDOG010000011.1"/>
</dbReference>
<reference evidence="1 2" key="1">
    <citation type="submission" date="2022-10" db="EMBL/GenBank/DDBJ databases">
        <title>Defluviimonas sp. CAU 1641 isolated from mud.</title>
        <authorList>
            <person name="Kim W."/>
        </authorList>
    </citation>
    <scope>NUCLEOTIDE SEQUENCE [LARGE SCALE GENOMIC DNA]</scope>
    <source>
        <strain evidence="1 2">CAU 1641</strain>
    </source>
</reference>
<keyword evidence="2" id="KW-1185">Reference proteome</keyword>
<protein>
    <submittedName>
        <fullName evidence="1">Uncharacterized protein</fullName>
    </submittedName>
</protein>
<organism evidence="1 2">
    <name type="scientific">Defluviimonas salinarum</name>
    <dbReference type="NCBI Taxonomy" id="2992147"/>
    <lineage>
        <taxon>Bacteria</taxon>
        <taxon>Pseudomonadati</taxon>
        <taxon>Pseudomonadota</taxon>
        <taxon>Alphaproteobacteria</taxon>
        <taxon>Rhodobacterales</taxon>
        <taxon>Paracoccaceae</taxon>
        <taxon>Albidovulum</taxon>
    </lineage>
</organism>
<comment type="caution">
    <text evidence="1">The sequence shown here is derived from an EMBL/GenBank/DDBJ whole genome shotgun (WGS) entry which is preliminary data.</text>
</comment>
<accession>A0ABT3J4K7</accession>
<proteinExistence type="predicted"/>
<evidence type="ECO:0000313" key="1">
    <source>
        <dbReference type="EMBL" id="MCW3782591.1"/>
    </source>
</evidence>
<evidence type="ECO:0000313" key="2">
    <source>
        <dbReference type="Proteomes" id="UP001207582"/>
    </source>
</evidence>
<name>A0ABT3J4K7_9RHOB</name>
<sequence length="150" mass="16258">MYGFYDPASLSIGDTIAVIDFISAHNASDVTKVEIRTAEEAREVSAALEAQKTFGITTRKGDMREIRGSVAFLSQGSDEALLSPESDTKKTIPLKMGFAVSKNLLPMAGFVIAQAAEQDGALIVHKMAMKSYLPMPESRPSIFDNRSNLN</sequence>
<gene>
    <name evidence="1" type="ORF">OM960_13445</name>
</gene>